<dbReference type="Gene3D" id="1.25.10.10">
    <property type="entry name" value="Leucine-rich Repeat Variant"/>
    <property type="match status" value="1"/>
</dbReference>
<evidence type="ECO:0000256" key="2">
    <source>
        <dbReference type="ARBA" id="ARBA00022574"/>
    </source>
</evidence>
<evidence type="ECO:0000313" key="6">
    <source>
        <dbReference type="EMBL" id="CAG8444979.1"/>
    </source>
</evidence>
<dbReference type="GO" id="GO:0030307">
    <property type="term" value="P:positive regulation of cell growth"/>
    <property type="evidence" value="ECO:0007669"/>
    <property type="project" value="TreeGrafter"/>
</dbReference>
<keyword evidence="7" id="KW-1185">Reference proteome</keyword>
<organism evidence="6 7">
    <name type="scientific">Ambispora gerdemannii</name>
    <dbReference type="NCBI Taxonomy" id="144530"/>
    <lineage>
        <taxon>Eukaryota</taxon>
        <taxon>Fungi</taxon>
        <taxon>Fungi incertae sedis</taxon>
        <taxon>Mucoromycota</taxon>
        <taxon>Glomeromycotina</taxon>
        <taxon>Glomeromycetes</taxon>
        <taxon>Archaeosporales</taxon>
        <taxon>Ambisporaceae</taxon>
        <taxon>Ambispora</taxon>
    </lineage>
</organism>
<dbReference type="PROSITE" id="PS50082">
    <property type="entry name" value="WD_REPEATS_2"/>
    <property type="match status" value="1"/>
</dbReference>
<feature type="domain" description="Raptor N-terminal CASPase-like" evidence="5">
    <location>
        <begin position="51"/>
        <end position="204"/>
    </location>
</feature>
<accession>A0A9N8VEF7</accession>
<dbReference type="Pfam" id="PF14538">
    <property type="entry name" value="Raptor_N"/>
    <property type="match status" value="1"/>
</dbReference>
<dbReference type="InterPro" id="IPR029347">
    <property type="entry name" value="Raptor_N"/>
</dbReference>
<dbReference type="SMART" id="SM01302">
    <property type="entry name" value="Raptor_N"/>
    <property type="match status" value="1"/>
</dbReference>
<dbReference type="Pfam" id="PF02985">
    <property type="entry name" value="HEAT"/>
    <property type="match status" value="1"/>
</dbReference>
<evidence type="ECO:0000256" key="4">
    <source>
        <dbReference type="PROSITE-ProRule" id="PRU00221"/>
    </source>
</evidence>
<dbReference type="GO" id="GO:0010506">
    <property type="term" value="P:regulation of autophagy"/>
    <property type="evidence" value="ECO:0007669"/>
    <property type="project" value="TreeGrafter"/>
</dbReference>
<dbReference type="Proteomes" id="UP000789831">
    <property type="component" value="Unassembled WGS sequence"/>
</dbReference>
<dbReference type="GO" id="GO:0005737">
    <property type="term" value="C:cytoplasm"/>
    <property type="evidence" value="ECO:0007669"/>
    <property type="project" value="TreeGrafter"/>
</dbReference>
<dbReference type="GO" id="GO:0031931">
    <property type="term" value="C:TORC1 complex"/>
    <property type="evidence" value="ECO:0007669"/>
    <property type="project" value="InterPro"/>
</dbReference>
<dbReference type="SUPFAM" id="SSF50978">
    <property type="entry name" value="WD40 repeat-like"/>
    <property type="match status" value="1"/>
</dbReference>
<dbReference type="AlphaFoldDB" id="A0A9N8VEF7"/>
<dbReference type="InterPro" id="IPR001680">
    <property type="entry name" value="WD40_rpt"/>
</dbReference>
<reference evidence="6" key="1">
    <citation type="submission" date="2021-06" db="EMBL/GenBank/DDBJ databases">
        <authorList>
            <person name="Kallberg Y."/>
            <person name="Tangrot J."/>
            <person name="Rosling A."/>
        </authorList>
    </citation>
    <scope>NUCLEOTIDE SEQUENCE</scope>
    <source>
        <strain evidence="6">MT106</strain>
    </source>
</reference>
<dbReference type="GO" id="GO:0031929">
    <property type="term" value="P:TOR signaling"/>
    <property type="evidence" value="ECO:0007669"/>
    <property type="project" value="InterPro"/>
</dbReference>
<comment type="caution">
    <text evidence="6">The sequence shown here is derived from an EMBL/GenBank/DDBJ whole genome shotgun (WGS) entry which is preliminary data.</text>
</comment>
<dbReference type="PANTHER" id="PTHR12848">
    <property type="entry name" value="REGULATORY-ASSOCIATED PROTEIN OF MTOR"/>
    <property type="match status" value="1"/>
</dbReference>
<feature type="repeat" description="WD" evidence="4">
    <location>
        <begin position="1053"/>
        <end position="1075"/>
    </location>
</feature>
<dbReference type="EMBL" id="CAJVPL010000089">
    <property type="protein sequence ID" value="CAG8444979.1"/>
    <property type="molecule type" value="Genomic_DNA"/>
</dbReference>
<sequence>MSKLIDAIQVPESGQNVPFNRYTYFTEKRHNSTSTQSQEENSVQDWRMRERLKTVSGALVLCLNIGVDPPDVVKPSPCAKLECWIDPFSLPSQKALDAIGKNLQQQYEQLSIRTRYKQYLDPSVDEIKKFCTTLRKNAKEERVLFHYNGHGVPKPTASGEIWCFNKHFTQYIPVSMGDIQQWLGSPSIYVYDCSAAGNILVNFNRFAEQRYIEAARASQDPINLPQSPVNIQLAACGSHETLPMHPDLPADLFTSCLTSPIEIALRWFVLQNPLPSDITVDMVMKLPGRLQDRRTPLGELNWIFTAITDTIAWNVLRPDLFKQLFRQDLMVAALFRNFLLAERIMRRYQCNPMSSPQLPPTHDHPMWDSWDLAVDMCLSQLPALLLPDNEYEYKHSSFFDEQLTAFQVWLVKGAVTQKPPEQLPIVLQVLLSQVHRSRALGLLSKFLDLGPWAVNLALSIGIFPYVLKLLQSPAADLKPPLVFIWARILAVDRSCQQDLLKDNGYNYFVSILAPNSILNIPNEAEHRAMCAFILAIFCTNFNQGQIASHKAKVLLACLSRVGDVDALLRQWACLCIGQYWKNYAEAKSEGIENQAHMKLFPLITDPVPEVRAAALYALGSFIGNLERTEQIMNIEHNIAINALTANNDGSPIVRKELVITLSHIVNSYTENFVKAAKDEAQEAFNRASGQTSRESPQSNVYTCIWKALLSLCADSDPDVSQLAFVVVDSIIEQLRSESIVESLVRNMRQVNQQQIKQDGEYARMYLDRSASPENRTPVVPIRSKFFDWSCEYFREPQMRPPESEQEGSIQDHERNWRRKRNESIIKETRALKEVAGSSRWNKQIALFNNESEPTKLLFHQFEPHLIVANDKDMISVWNWQDHYRINSFINGNPAQSRITTMKLINEDLNSMLMTGSSDGIIRIYRNYENSTSTELVTSWRGLSDLIPNPLRFGLVAEWQQQRGTLLVGGDVKSIRIWDAAREIKLSEIPTRTGSSISSLTSDGDDLFVAGFADGALRVYDRRIPPMDAMVMVCKEDKYTITNTVWQRGAMHELVSGSKSGEIKIWDLREKRPKLIIPNGVSTSNNVKEMICMDVHHYSNVLASAYNNQSIKVWNTSGITLTSTRYSTGFLGWGAQVTTMALAGHHMVMALLRENYSTIHQITLPSYALAITENKISNSLKGHEAKISYYSTTKYHLQSSNEVNLQFTLKVGSNMSEKPTMILSAGQSSGYKLHFGQQW</sequence>
<dbReference type="Gene3D" id="2.130.10.10">
    <property type="entry name" value="YVTN repeat-like/Quinoprotein amine dehydrogenase"/>
    <property type="match status" value="1"/>
</dbReference>
<name>A0A9N8VEF7_9GLOM</name>
<evidence type="ECO:0000256" key="1">
    <source>
        <dbReference type="ARBA" id="ARBA00009257"/>
    </source>
</evidence>
<dbReference type="InterPro" id="IPR004083">
    <property type="entry name" value="Raptor"/>
</dbReference>
<dbReference type="GO" id="GO:0009267">
    <property type="term" value="P:cellular response to starvation"/>
    <property type="evidence" value="ECO:0007669"/>
    <property type="project" value="TreeGrafter"/>
</dbReference>
<dbReference type="PRINTS" id="PR01547">
    <property type="entry name" value="YEAST176DUF"/>
</dbReference>
<dbReference type="InterPro" id="IPR016024">
    <property type="entry name" value="ARM-type_fold"/>
</dbReference>
<dbReference type="GO" id="GO:0030674">
    <property type="term" value="F:protein-macromolecule adaptor activity"/>
    <property type="evidence" value="ECO:0007669"/>
    <property type="project" value="TreeGrafter"/>
</dbReference>
<dbReference type="SUPFAM" id="SSF48371">
    <property type="entry name" value="ARM repeat"/>
    <property type="match status" value="1"/>
</dbReference>
<dbReference type="GO" id="GO:0071230">
    <property type="term" value="P:cellular response to amino acid stimulus"/>
    <property type="evidence" value="ECO:0007669"/>
    <property type="project" value="TreeGrafter"/>
</dbReference>
<proteinExistence type="inferred from homology"/>
<protein>
    <submittedName>
        <fullName evidence="6">8386_t:CDS:1</fullName>
    </submittedName>
</protein>
<dbReference type="SMART" id="SM00320">
    <property type="entry name" value="WD40"/>
    <property type="match status" value="6"/>
</dbReference>
<evidence type="ECO:0000313" key="7">
    <source>
        <dbReference type="Proteomes" id="UP000789831"/>
    </source>
</evidence>
<gene>
    <name evidence="6" type="ORF">AGERDE_LOCUS1345</name>
</gene>
<keyword evidence="3" id="KW-0677">Repeat</keyword>
<dbReference type="InterPro" id="IPR011989">
    <property type="entry name" value="ARM-like"/>
</dbReference>
<comment type="similarity">
    <text evidence="1">Belongs to the WD repeat RAPTOR family.</text>
</comment>
<dbReference type="InterPro" id="IPR015943">
    <property type="entry name" value="WD40/YVTN_repeat-like_dom_sf"/>
</dbReference>
<dbReference type="InterPro" id="IPR000357">
    <property type="entry name" value="HEAT"/>
</dbReference>
<evidence type="ECO:0000256" key="3">
    <source>
        <dbReference type="ARBA" id="ARBA00022737"/>
    </source>
</evidence>
<keyword evidence="2 4" id="KW-0853">WD repeat</keyword>
<dbReference type="OrthoDB" id="10262360at2759"/>
<dbReference type="InterPro" id="IPR036322">
    <property type="entry name" value="WD40_repeat_dom_sf"/>
</dbReference>
<evidence type="ECO:0000259" key="5">
    <source>
        <dbReference type="SMART" id="SM01302"/>
    </source>
</evidence>
<dbReference type="PANTHER" id="PTHR12848:SF16">
    <property type="entry name" value="REGULATORY-ASSOCIATED PROTEIN OF MTOR"/>
    <property type="match status" value="1"/>
</dbReference>